<comment type="similarity">
    <text evidence="1">Belongs to the ARG7 family.</text>
</comment>
<dbReference type="Pfam" id="PF02519">
    <property type="entry name" value="Auxin_inducible"/>
    <property type="match status" value="1"/>
</dbReference>
<gene>
    <name evidence="2" type="ORF">MANES_07G067300</name>
</gene>
<dbReference type="AlphaFoldDB" id="A0A2C9VJ78"/>
<proteinExistence type="inferred from homology"/>
<dbReference type="InterPro" id="IPR003676">
    <property type="entry name" value="SAUR_fam"/>
</dbReference>
<dbReference type="EMBL" id="CM004393">
    <property type="protein sequence ID" value="OAY45515.1"/>
    <property type="molecule type" value="Genomic_DNA"/>
</dbReference>
<accession>A0A2C9VJ78</accession>
<evidence type="ECO:0000256" key="1">
    <source>
        <dbReference type="ARBA" id="ARBA00006974"/>
    </source>
</evidence>
<sequence length="72" mass="8353">MYVCEEGKRYQIPVENLKFSPLQALIKQSQDGDLDFKIDEPIVLACTTDKFDELLKLAKRFSPSNEILENFK</sequence>
<organism evidence="2">
    <name type="scientific">Manihot esculenta</name>
    <name type="common">Cassava</name>
    <name type="synonym">Jatropha manihot</name>
    <dbReference type="NCBI Taxonomy" id="3983"/>
    <lineage>
        <taxon>Eukaryota</taxon>
        <taxon>Viridiplantae</taxon>
        <taxon>Streptophyta</taxon>
        <taxon>Embryophyta</taxon>
        <taxon>Tracheophyta</taxon>
        <taxon>Spermatophyta</taxon>
        <taxon>Magnoliopsida</taxon>
        <taxon>eudicotyledons</taxon>
        <taxon>Gunneridae</taxon>
        <taxon>Pentapetalae</taxon>
        <taxon>rosids</taxon>
        <taxon>fabids</taxon>
        <taxon>Malpighiales</taxon>
        <taxon>Euphorbiaceae</taxon>
        <taxon>Crotonoideae</taxon>
        <taxon>Manihoteae</taxon>
        <taxon>Manihot</taxon>
    </lineage>
</organism>
<reference evidence="2" key="1">
    <citation type="submission" date="2016-02" db="EMBL/GenBank/DDBJ databases">
        <title>WGS assembly of Manihot esculenta.</title>
        <authorList>
            <person name="Bredeson J.V."/>
            <person name="Prochnik S.E."/>
            <person name="Lyons J.B."/>
            <person name="Schmutz J."/>
            <person name="Grimwood J."/>
            <person name="Vrebalov J."/>
            <person name="Bart R.S."/>
            <person name="Amuge T."/>
            <person name="Ferguson M.E."/>
            <person name="Green R."/>
            <person name="Putnam N."/>
            <person name="Stites J."/>
            <person name="Rounsley S."/>
            <person name="Rokhsar D.S."/>
        </authorList>
    </citation>
    <scope>NUCLEOTIDE SEQUENCE [LARGE SCALE GENOMIC DNA]</scope>
    <source>
        <tissue evidence="2">Leaf</tissue>
    </source>
</reference>
<protein>
    <submittedName>
        <fullName evidence="2">Uncharacterized protein</fullName>
    </submittedName>
</protein>
<evidence type="ECO:0000313" key="2">
    <source>
        <dbReference type="EMBL" id="OAY45515.1"/>
    </source>
</evidence>
<name>A0A2C9VJ78_MANES</name>
<dbReference type="GO" id="GO:0009733">
    <property type="term" value="P:response to auxin"/>
    <property type="evidence" value="ECO:0007669"/>
    <property type="project" value="InterPro"/>
</dbReference>